<reference evidence="4 5" key="1">
    <citation type="submission" date="2023-07" db="EMBL/GenBank/DDBJ databases">
        <title>Sequencing the genomes of 1000 actinobacteria strains.</title>
        <authorList>
            <person name="Klenk H.-P."/>
        </authorList>
    </citation>
    <scope>NUCLEOTIDE SEQUENCE [LARGE SCALE GENOMIC DNA]</scope>
    <source>
        <strain evidence="4 5">DSM 44711</strain>
    </source>
</reference>
<keyword evidence="5" id="KW-1185">Reference proteome</keyword>
<dbReference type="SUPFAM" id="SSF54665">
    <property type="entry name" value="CO dehydrogenase molybdoprotein N-domain-like"/>
    <property type="match status" value="1"/>
</dbReference>
<dbReference type="Gene3D" id="3.30.365.10">
    <property type="entry name" value="Aldehyde oxidase/xanthine dehydrogenase, molybdopterin binding domain"/>
    <property type="match status" value="4"/>
</dbReference>
<sequence>MSRVQNVVIGSVRRVAGWLPDRILPGGGTPDPLIERQTEVGRPTSRLDGPLKVTGRAPFVTETVLDGQVCAALVHSTITRGRISRLDTRAAEAAPGVVLVLTYRNMPRLRIVPMPGGADLFAPGSSGLPVMQDGEVRYNGQAVAAVLAETQEQADHAAALIEIDYDVQPAATRFEDAKATARTPASILIEKNHVSVGGAERRLRASAHRVDNVYRTPGHNHNAIELHGVTAAWDGDSLLVHDTTQGVVPEARALATVFGLKNDQVRVLSPFVGGGFGGKGLWDHQIIAVAAARVAGRPVRLRLSREGVYRIIGGRSPSEQRVAVGADADGRFTAIVHTGYTVMPSYGACPEQFTMGTRTAYRADSFEILQRHLDLDVVPNTFMRTPGETIGTFAVESAIDELAHEMDADPVELRLRNLPDRHPISGSPFSQHALHRAFVDGAARFGWDRRTAKPGERRDGEWLIGLGCASGGFPYVRIPGANVRLTLRRDGTVAISCSAQDMGMGTTTVQTQHAADRLGLPLDRITFTLGDSALAASPMAGGSAQTATIMGAVMSAADRLRDELLTLAGPGSPVAGLRATAARLADGGVVAAADPARHDTYQAILARAGRDEVTVTGAGAPPLEFLKYTMHSSSAVFCEVRVSEVTGEVRVDRLLGSFDCGTVLNPKTAASQLRGGMIMGLGVALAEETLFDERTGRIMNPSLADYHIPAHLDVPDIEVLWTGIPDPHSPLGARGIGELGTSGVAAAVANAVFNATGRRVRDLPLTLDKLL</sequence>
<dbReference type="Gene3D" id="3.90.1170.50">
    <property type="entry name" value="Aldehyde oxidase/xanthine dehydrogenase, a/b hammerhead"/>
    <property type="match status" value="1"/>
</dbReference>
<name>A0AAE3ZYH7_9ACTN</name>
<dbReference type="AlphaFoldDB" id="A0AAE3ZYH7"/>
<dbReference type="EMBL" id="JAVDYC010000001">
    <property type="protein sequence ID" value="MDR7328237.1"/>
    <property type="molecule type" value="Genomic_DNA"/>
</dbReference>
<dbReference type="InterPro" id="IPR016208">
    <property type="entry name" value="Ald_Oxase/xanthine_DH-like"/>
</dbReference>
<evidence type="ECO:0000313" key="4">
    <source>
        <dbReference type="EMBL" id="MDR7328237.1"/>
    </source>
</evidence>
<evidence type="ECO:0000256" key="2">
    <source>
        <dbReference type="ARBA" id="ARBA00023002"/>
    </source>
</evidence>
<evidence type="ECO:0000313" key="5">
    <source>
        <dbReference type="Proteomes" id="UP001183629"/>
    </source>
</evidence>
<feature type="domain" description="Aldehyde oxidase/xanthine dehydrogenase a/b hammerhead" evidence="3">
    <location>
        <begin position="54"/>
        <end position="169"/>
    </location>
</feature>
<dbReference type="InterPro" id="IPR036856">
    <property type="entry name" value="Ald_Oxase/Xan_DH_a/b_sf"/>
</dbReference>
<comment type="caution">
    <text evidence="4">The sequence shown here is derived from an EMBL/GenBank/DDBJ whole genome shotgun (WGS) entry which is preliminary data.</text>
</comment>
<keyword evidence="2 4" id="KW-0560">Oxidoreductase</keyword>
<keyword evidence="1" id="KW-0500">Molybdenum</keyword>
<dbReference type="InterPro" id="IPR008274">
    <property type="entry name" value="AldOxase/xan_DH_MoCoBD1"/>
</dbReference>
<dbReference type="PANTHER" id="PTHR11908:SF132">
    <property type="entry name" value="ALDEHYDE OXIDASE 1-RELATED"/>
    <property type="match status" value="1"/>
</dbReference>
<dbReference type="Pfam" id="PF01315">
    <property type="entry name" value="Ald_Xan_dh_C"/>
    <property type="match status" value="1"/>
</dbReference>
<evidence type="ECO:0000259" key="3">
    <source>
        <dbReference type="SMART" id="SM01008"/>
    </source>
</evidence>
<dbReference type="PANTHER" id="PTHR11908">
    <property type="entry name" value="XANTHINE DEHYDROGENASE"/>
    <property type="match status" value="1"/>
</dbReference>
<dbReference type="GO" id="GO:0004854">
    <property type="term" value="F:xanthine dehydrogenase activity"/>
    <property type="evidence" value="ECO:0007669"/>
    <property type="project" value="UniProtKB-EC"/>
</dbReference>
<dbReference type="RefSeq" id="WP_310429263.1">
    <property type="nucleotide sequence ID" value="NZ_JAVDYC010000001.1"/>
</dbReference>
<gene>
    <name evidence="4" type="ORF">J2S44_008487</name>
</gene>
<dbReference type="EC" id="1.17.1.4" evidence="4"/>
<dbReference type="InterPro" id="IPR037165">
    <property type="entry name" value="AldOxase/xan_DH_Mopterin-bd_sf"/>
</dbReference>
<dbReference type="Proteomes" id="UP001183629">
    <property type="component" value="Unassembled WGS sequence"/>
</dbReference>
<evidence type="ECO:0000256" key="1">
    <source>
        <dbReference type="ARBA" id="ARBA00022505"/>
    </source>
</evidence>
<protein>
    <submittedName>
        <fullName evidence="4">Xanthine dehydrogenase YagR molybdenum-binding subunit</fullName>
        <ecNumber evidence="4">1.17.1.4</ecNumber>
    </submittedName>
</protein>
<dbReference type="SMART" id="SM01008">
    <property type="entry name" value="Ald_Xan_dh_C"/>
    <property type="match status" value="1"/>
</dbReference>
<organism evidence="4 5">
    <name type="scientific">Catenuloplanes niger</name>
    <dbReference type="NCBI Taxonomy" id="587534"/>
    <lineage>
        <taxon>Bacteria</taxon>
        <taxon>Bacillati</taxon>
        <taxon>Actinomycetota</taxon>
        <taxon>Actinomycetes</taxon>
        <taxon>Micromonosporales</taxon>
        <taxon>Micromonosporaceae</taxon>
        <taxon>Catenuloplanes</taxon>
    </lineage>
</organism>
<dbReference type="GO" id="GO:0005506">
    <property type="term" value="F:iron ion binding"/>
    <property type="evidence" value="ECO:0007669"/>
    <property type="project" value="InterPro"/>
</dbReference>
<dbReference type="SUPFAM" id="SSF56003">
    <property type="entry name" value="Molybdenum cofactor-binding domain"/>
    <property type="match status" value="1"/>
</dbReference>
<dbReference type="InterPro" id="IPR000674">
    <property type="entry name" value="Ald_Oxase/Xan_DH_a/b"/>
</dbReference>
<accession>A0AAE3ZYH7</accession>
<dbReference type="Pfam" id="PF02738">
    <property type="entry name" value="MoCoBD_1"/>
    <property type="match status" value="1"/>
</dbReference>
<proteinExistence type="predicted"/>
<dbReference type="InterPro" id="IPR046867">
    <property type="entry name" value="AldOxase/xan_DH_MoCoBD2"/>
</dbReference>
<dbReference type="Pfam" id="PF20256">
    <property type="entry name" value="MoCoBD_2"/>
    <property type="match status" value="1"/>
</dbReference>